<dbReference type="InterPro" id="IPR029045">
    <property type="entry name" value="ClpP/crotonase-like_dom_sf"/>
</dbReference>
<reference evidence="3 4" key="1">
    <citation type="submission" date="2018-10" db="EMBL/GenBank/DDBJ databases">
        <authorList>
            <person name="Chen W.-M."/>
        </authorList>
    </citation>
    <scope>NUCLEOTIDE SEQUENCE [LARGE SCALE GENOMIC DNA]</scope>
    <source>
        <strain evidence="3 4">THS-13</strain>
    </source>
</reference>
<protein>
    <submittedName>
        <fullName evidence="3">Acyl-CoA carboxylase subunit beta</fullName>
    </submittedName>
</protein>
<dbReference type="FunFam" id="3.90.226.10:FF:000046">
    <property type="entry name" value="Geranyl-CoA carboxylase beta subunit"/>
    <property type="match status" value="1"/>
</dbReference>
<dbReference type="Gene3D" id="3.90.226.10">
    <property type="entry name" value="2-enoyl-CoA Hydratase, Chain A, domain 1"/>
    <property type="match status" value="2"/>
</dbReference>
<feature type="domain" description="CoA carboxyltransferase C-terminal" evidence="2">
    <location>
        <begin position="278"/>
        <end position="512"/>
    </location>
</feature>
<dbReference type="InterPro" id="IPR011763">
    <property type="entry name" value="COA_CT_C"/>
</dbReference>
<organism evidence="3 4">
    <name type="scientific">Stagnimonas aquatica</name>
    <dbReference type="NCBI Taxonomy" id="2689987"/>
    <lineage>
        <taxon>Bacteria</taxon>
        <taxon>Pseudomonadati</taxon>
        <taxon>Pseudomonadota</taxon>
        <taxon>Gammaproteobacteria</taxon>
        <taxon>Nevskiales</taxon>
        <taxon>Nevskiaceae</taxon>
        <taxon>Stagnimonas</taxon>
    </lineage>
</organism>
<dbReference type="PANTHER" id="PTHR22855">
    <property type="entry name" value="ACETYL, PROPIONYL, PYRUVATE, AND GLUTACONYL CARBOXYLASE-RELATED"/>
    <property type="match status" value="1"/>
</dbReference>
<dbReference type="FunFam" id="3.90.226.10:FF:000021">
    <property type="entry name" value="Acetyl-CoA carboxylase carboxyltransferase subunit"/>
    <property type="match status" value="1"/>
</dbReference>
<comment type="caution">
    <text evidence="3">The sequence shown here is derived from an EMBL/GenBank/DDBJ whole genome shotgun (WGS) entry which is preliminary data.</text>
</comment>
<dbReference type="SUPFAM" id="SSF52096">
    <property type="entry name" value="ClpP/crotonase"/>
    <property type="match status" value="2"/>
</dbReference>
<dbReference type="AlphaFoldDB" id="A0A3N0VDT5"/>
<dbReference type="Pfam" id="PF01039">
    <property type="entry name" value="Carboxyl_trans"/>
    <property type="match status" value="1"/>
</dbReference>
<evidence type="ECO:0000313" key="3">
    <source>
        <dbReference type="EMBL" id="ROH90835.1"/>
    </source>
</evidence>
<proteinExistence type="predicted"/>
<dbReference type="EMBL" id="RJVO01000003">
    <property type="protein sequence ID" value="ROH90835.1"/>
    <property type="molecule type" value="Genomic_DNA"/>
</dbReference>
<dbReference type="GO" id="GO:0016874">
    <property type="term" value="F:ligase activity"/>
    <property type="evidence" value="ECO:0007669"/>
    <property type="project" value="InterPro"/>
</dbReference>
<dbReference type="RefSeq" id="WP_123211290.1">
    <property type="nucleotide sequence ID" value="NZ_RJVO01000003.1"/>
</dbReference>
<dbReference type="PANTHER" id="PTHR22855:SF46">
    <property type="entry name" value="METHYLCROTONOYL-COA CARBOXYLASE"/>
    <property type="match status" value="1"/>
</dbReference>
<keyword evidence="4" id="KW-1185">Reference proteome</keyword>
<evidence type="ECO:0000259" key="2">
    <source>
        <dbReference type="PROSITE" id="PS50989"/>
    </source>
</evidence>
<dbReference type="PROSITE" id="PS50980">
    <property type="entry name" value="COA_CT_NTER"/>
    <property type="match status" value="1"/>
</dbReference>
<dbReference type="InterPro" id="IPR034733">
    <property type="entry name" value="AcCoA_carboxyl_beta"/>
</dbReference>
<gene>
    <name evidence="3" type="ORF">ED208_07565</name>
</gene>
<dbReference type="PROSITE" id="PS50989">
    <property type="entry name" value="COA_CT_CTER"/>
    <property type="match status" value="1"/>
</dbReference>
<dbReference type="Proteomes" id="UP000282106">
    <property type="component" value="Unassembled WGS sequence"/>
</dbReference>
<evidence type="ECO:0000313" key="4">
    <source>
        <dbReference type="Proteomes" id="UP000282106"/>
    </source>
</evidence>
<feature type="domain" description="CoA carboxyltransferase N-terminal" evidence="1">
    <location>
        <begin position="23"/>
        <end position="277"/>
    </location>
</feature>
<name>A0A3N0VDT5_9GAMM</name>
<dbReference type="InParanoid" id="A0A3N0VDT5"/>
<evidence type="ECO:0000259" key="1">
    <source>
        <dbReference type="PROSITE" id="PS50980"/>
    </source>
</evidence>
<accession>A0A3N0VDT5</accession>
<dbReference type="InterPro" id="IPR045190">
    <property type="entry name" value="MCCB/AccD1-like"/>
</dbReference>
<sequence length="541" mass="58951">MPVIESKIDTNSAQFAAYREGMLQFIADWRAVEAKGRKEEESKRERFHKRKQLLPRERVHLMLDRGSPWLEFSTLCGYKQHDDKDGSLAGGNMIAGIGYVSGTRCLVVASNSAIKGGTMTPWGVQKTLRLQEIALQQKLPVVSMIESGGANLLYQAEVFIPGGKTFANQCRLSAAGIPQITVVHGSSTAGGAYMPGLSDFVVMIRKRAKVFLAGPPLLKAATGEIAKDEDLGGADMHCSVAGTAEFLAENDADGIRIARDIVKSIHWNAQKPKLELREVRAPLYDIEELCGVVPPDYKKPVDCREVIARLVDGSEFLDFKTEYDQQTICGRAVIQGHTVGIISNNGPITVKGATKAGQFIQQCCQSNIPIVYLMNTTGYMVGTESEQGGIVKHGSKMIQAVANATVPQITIVMGGSFGAGNYGMCGRGFGPHFIFAWPNSRTSVMGGEQAAGVMEIITRQKWEAEGKLMGETDEKMLAMLRQQVISQFDKESHAFAATARLFDDGLIDPRDTRKVLGLTLSVCREAKLRQVFPNSFGVARL</sequence>
<dbReference type="InterPro" id="IPR011762">
    <property type="entry name" value="COA_CT_N"/>
</dbReference>